<comment type="caution">
    <text evidence="8">The sequence shown here is derived from an EMBL/GenBank/DDBJ whole genome shotgun (WGS) entry which is preliminary data.</text>
</comment>
<dbReference type="SUPFAM" id="SSF49899">
    <property type="entry name" value="Concanavalin A-like lectins/glucanases"/>
    <property type="match status" value="1"/>
</dbReference>
<reference evidence="8 9" key="1">
    <citation type="submission" date="2018-11" db="EMBL/GenBank/DDBJ databases">
        <title>Genomes From Bacteria Associated with the Canine Oral Cavity: a Test Case for Automated Genome-Based Taxonomic Assignment.</title>
        <authorList>
            <person name="Coil D.A."/>
            <person name="Jospin G."/>
            <person name="Darling A.E."/>
            <person name="Wallis C."/>
            <person name="Davis I.J."/>
            <person name="Harris S."/>
            <person name="Eisen J.A."/>
            <person name="Holcombe L.J."/>
            <person name="O'Flynn C."/>
        </authorList>
    </citation>
    <scope>NUCLEOTIDE SEQUENCE [LARGE SCALE GENOMIC DNA]</scope>
    <source>
        <strain evidence="8 9">OH1047_COT-310</strain>
    </source>
</reference>
<keyword evidence="3" id="KW-0998">Cell outer membrane</keyword>
<dbReference type="GO" id="GO:0005975">
    <property type="term" value="P:carbohydrate metabolic process"/>
    <property type="evidence" value="ECO:0007669"/>
    <property type="project" value="UniProtKB-ARBA"/>
</dbReference>
<dbReference type="InterPro" id="IPR006664">
    <property type="entry name" value="OMP_bac"/>
</dbReference>
<dbReference type="PROSITE" id="PS01068">
    <property type="entry name" value="OMPA_1"/>
    <property type="match status" value="1"/>
</dbReference>
<dbReference type="PRINTS" id="PR01023">
    <property type="entry name" value="NAFLGMOTY"/>
</dbReference>
<dbReference type="GO" id="GO:0009279">
    <property type="term" value="C:cell outer membrane"/>
    <property type="evidence" value="ECO:0007669"/>
    <property type="project" value="UniProtKB-SubCell"/>
</dbReference>
<evidence type="ECO:0000259" key="7">
    <source>
        <dbReference type="PROSITE" id="PS51123"/>
    </source>
</evidence>
<organism evidence="8 9">
    <name type="scientific">Prevotella heparinolytica</name>
    <dbReference type="NCBI Taxonomy" id="28113"/>
    <lineage>
        <taxon>Bacteria</taxon>
        <taxon>Pseudomonadati</taxon>
        <taxon>Bacteroidota</taxon>
        <taxon>Bacteroidia</taxon>
        <taxon>Bacteroidales</taxon>
        <taxon>Bacteroidaceae</taxon>
        <taxon>Bacteroides</taxon>
    </lineage>
</organism>
<evidence type="ECO:0000256" key="5">
    <source>
        <dbReference type="SAM" id="MobiDB-lite"/>
    </source>
</evidence>
<dbReference type="Gene3D" id="2.60.120.560">
    <property type="entry name" value="Exo-inulinase, domain 1"/>
    <property type="match status" value="1"/>
</dbReference>
<evidence type="ECO:0000256" key="4">
    <source>
        <dbReference type="PROSITE-ProRule" id="PRU00473"/>
    </source>
</evidence>
<evidence type="ECO:0000256" key="1">
    <source>
        <dbReference type="ARBA" id="ARBA00004442"/>
    </source>
</evidence>
<evidence type="ECO:0000256" key="6">
    <source>
        <dbReference type="SAM" id="SignalP"/>
    </source>
</evidence>
<dbReference type="Proteomes" id="UP000279562">
    <property type="component" value="Unassembled WGS sequence"/>
</dbReference>
<keyword evidence="2 4" id="KW-0472">Membrane</keyword>
<evidence type="ECO:0000256" key="3">
    <source>
        <dbReference type="ARBA" id="ARBA00023237"/>
    </source>
</evidence>
<dbReference type="PROSITE" id="PS51123">
    <property type="entry name" value="OMPA_2"/>
    <property type="match status" value="1"/>
</dbReference>
<protein>
    <submittedName>
        <fullName evidence="8">OmpA family protein</fullName>
    </submittedName>
</protein>
<evidence type="ECO:0000313" key="8">
    <source>
        <dbReference type="EMBL" id="RRD92597.1"/>
    </source>
</evidence>
<dbReference type="PRINTS" id="PR01021">
    <property type="entry name" value="OMPADOMAIN"/>
</dbReference>
<comment type="subcellular location">
    <subcellularLocation>
        <location evidence="1">Cell outer membrane</location>
    </subcellularLocation>
</comment>
<feature type="compositionally biased region" description="Basic and acidic residues" evidence="5">
    <location>
        <begin position="59"/>
        <end position="78"/>
    </location>
</feature>
<dbReference type="PANTHER" id="PTHR30329">
    <property type="entry name" value="STATOR ELEMENT OF FLAGELLAR MOTOR COMPLEX"/>
    <property type="match status" value="1"/>
</dbReference>
<dbReference type="InterPro" id="IPR036737">
    <property type="entry name" value="OmpA-like_sf"/>
</dbReference>
<dbReference type="GO" id="GO:0004553">
    <property type="term" value="F:hydrolase activity, hydrolyzing O-glycosyl compounds"/>
    <property type="evidence" value="ECO:0007669"/>
    <property type="project" value="UniProtKB-ARBA"/>
</dbReference>
<dbReference type="InterPro" id="IPR006665">
    <property type="entry name" value="OmpA-like"/>
</dbReference>
<feature type="signal peptide" evidence="6">
    <location>
        <begin position="1"/>
        <end position="23"/>
    </location>
</feature>
<dbReference type="Pfam" id="PF00691">
    <property type="entry name" value="OmpA"/>
    <property type="match status" value="1"/>
</dbReference>
<feature type="domain" description="OmpA-like" evidence="7">
    <location>
        <begin position="310"/>
        <end position="424"/>
    </location>
</feature>
<proteinExistence type="predicted"/>
<dbReference type="InterPro" id="IPR050330">
    <property type="entry name" value="Bact_OuterMem_StrucFunc"/>
</dbReference>
<dbReference type="PANTHER" id="PTHR30329:SF21">
    <property type="entry name" value="LIPOPROTEIN YIAD-RELATED"/>
    <property type="match status" value="1"/>
</dbReference>
<evidence type="ECO:0000256" key="2">
    <source>
        <dbReference type="ARBA" id="ARBA00023136"/>
    </source>
</evidence>
<dbReference type="AlphaFoldDB" id="A0A3P2AAY6"/>
<feature type="region of interest" description="Disordered" evidence="5">
    <location>
        <begin position="59"/>
        <end position="84"/>
    </location>
</feature>
<accession>A0A3P2AAY6</accession>
<feature type="chain" id="PRO_5018170355" evidence="6">
    <location>
        <begin position="24"/>
        <end position="424"/>
    </location>
</feature>
<name>A0A3P2AAY6_9BACE</name>
<dbReference type="InterPro" id="IPR006690">
    <property type="entry name" value="OMPA-like_CS"/>
</dbReference>
<evidence type="ECO:0000313" key="9">
    <source>
        <dbReference type="Proteomes" id="UP000279562"/>
    </source>
</evidence>
<dbReference type="Gene3D" id="3.30.1330.60">
    <property type="entry name" value="OmpA-like domain"/>
    <property type="match status" value="1"/>
</dbReference>
<gene>
    <name evidence="8" type="ORF">EII33_03075</name>
</gene>
<dbReference type="InterPro" id="IPR013320">
    <property type="entry name" value="ConA-like_dom_sf"/>
</dbReference>
<keyword evidence="6" id="KW-0732">Signal</keyword>
<dbReference type="SUPFAM" id="SSF103088">
    <property type="entry name" value="OmpA-like"/>
    <property type="match status" value="1"/>
</dbReference>
<dbReference type="RefSeq" id="WP_125238488.1">
    <property type="nucleotide sequence ID" value="NZ_RQYF01000008.1"/>
</dbReference>
<dbReference type="EMBL" id="RQYF01000008">
    <property type="protein sequence ID" value="RRD92597.1"/>
    <property type="molecule type" value="Genomic_DNA"/>
</dbReference>
<sequence length="424" mass="47405">MKQSIRLVLVILLLGVGGMSAHAQFGGLLNKVKQKVKDKVEQKVDRTIDQTIDSAEEKVDNTVKGETKEKEKSSHGDAGDTIETDVSVTQSKSDFVQGAVVLFEDNFSGEQVGEFPSKWDLDGGSMEVVQIGDRKVAKFTQNGTLFPLMKKNQYNYLPEEFTIEWDVYIANKGEDMNHELRLMSREADINTHNNRCAYVEIWYRPDDQAARVTWNCQKPTQGSTYGKQDLSGKLKTGWHHFAISFNKRAFKLYLDGQRLCNVPNMLAPKYMEYKSTNSEGYPYSCISNVRIGQGAVALYDRNAGDIDKAMAEAGKFVTNNILFDIGKATLKPESMAELQKVADYMKKNPTVRFEVQGHTDNQGSDKINDSLSQQRAETIVKALAGMGVNDFNLKAVGKGSHEPVADNSTAEGRAKNRRVEFIKK</sequence>
<keyword evidence="9" id="KW-1185">Reference proteome</keyword>
<dbReference type="CDD" id="cd07185">
    <property type="entry name" value="OmpA_C-like"/>
    <property type="match status" value="1"/>
</dbReference>